<evidence type="ECO:0000259" key="1">
    <source>
        <dbReference type="PROSITE" id="PS50801"/>
    </source>
</evidence>
<sequence length="115" mass="11921">MTAGVLNLTWARPEPGAAAVAVRGDLAHGTADRLLADVTELAGEAGLTRIVVDCGELAFCDSHGLAVLLMIQRRLSAAGIALDLDNRTVRLDRLFALTGTAALLTGSVPKARSQS</sequence>
<keyword evidence="3" id="KW-1185">Reference proteome</keyword>
<dbReference type="InterPro" id="IPR036513">
    <property type="entry name" value="STAS_dom_sf"/>
</dbReference>
<dbReference type="PANTHER" id="PTHR33495:SF2">
    <property type="entry name" value="ANTI-SIGMA FACTOR ANTAGONIST TM_1081-RELATED"/>
    <property type="match status" value="1"/>
</dbReference>
<dbReference type="Proteomes" id="UP001501598">
    <property type="component" value="Unassembled WGS sequence"/>
</dbReference>
<proteinExistence type="predicted"/>
<protein>
    <recommendedName>
        <fullName evidence="1">STAS domain-containing protein</fullName>
    </recommendedName>
</protein>
<comment type="caution">
    <text evidence="2">The sequence shown here is derived from an EMBL/GenBank/DDBJ whole genome shotgun (WGS) entry which is preliminary data.</text>
</comment>
<dbReference type="SUPFAM" id="SSF52091">
    <property type="entry name" value="SpoIIaa-like"/>
    <property type="match status" value="1"/>
</dbReference>
<dbReference type="Gene3D" id="3.30.750.24">
    <property type="entry name" value="STAS domain"/>
    <property type="match status" value="1"/>
</dbReference>
<dbReference type="PROSITE" id="PS50801">
    <property type="entry name" value="STAS"/>
    <property type="match status" value="1"/>
</dbReference>
<evidence type="ECO:0000313" key="3">
    <source>
        <dbReference type="Proteomes" id="UP001501598"/>
    </source>
</evidence>
<dbReference type="RefSeq" id="WP_345425700.1">
    <property type="nucleotide sequence ID" value="NZ_BAABGT010000097.1"/>
</dbReference>
<accession>A0ABP8S1C4</accession>
<reference evidence="3" key="1">
    <citation type="journal article" date="2019" name="Int. J. Syst. Evol. Microbiol.">
        <title>The Global Catalogue of Microorganisms (GCM) 10K type strain sequencing project: providing services to taxonomists for standard genome sequencing and annotation.</title>
        <authorList>
            <consortium name="The Broad Institute Genomics Platform"/>
            <consortium name="The Broad Institute Genome Sequencing Center for Infectious Disease"/>
            <person name="Wu L."/>
            <person name="Ma J."/>
        </authorList>
    </citation>
    <scope>NUCLEOTIDE SEQUENCE [LARGE SCALE GENOMIC DNA]</scope>
    <source>
        <strain evidence="3">JCM 17906</strain>
    </source>
</reference>
<feature type="domain" description="STAS" evidence="1">
    <location>
        <begin position="15"/>
        <end position="99"/>
    </location>
</feature>
<organism evidence="2 3">
    <name type="scientific">Pseudonocardia xishanensis</name>
    <dbReference type="NCBI Taxonomy" id="630995"/>
    <lineage>
        <taxon>Bacteria</taxon>
        <taxon>Bacillati</taxon>
        <taxon>Actinomycetota</taxon>
        <taxon>Actinomycetes</taxon>
        <taxon>Pseudonocardiales</taxon>
        <taxon>Pseudonocardiaceae</taxon>
        <taxon>Pseudonocardia</taxon>
    </lineage>
</organism>
<dbReference type="InterPro" id="IPR058548">
    <property type="entry name" value="MlaB-like_STAS"/>
</dbReference>
<dbReference type="CDD" id="cd07043">
    <property type="entry name" value="STAS_anti-anti-sigma_factors"/>
    <property type="match status" value="1"/>
</dbReference>
<dbReference type="InterPro" id="IPR002645">
    <property type="entry name" value="STAS_dom"/>
</dbReference>
<evidence type="ECO:0000313" key="2">
    <source>
        <dbReference type="EMBL" id="GAA4556418.1"/>
    </source>
</evidence>
<dbReference type="Pfam" id="PF13466">
    <property type="entry name" value="STAS_2"/>
    <property type="match status" value="1"/>
</dbReference>
<gene>
    <name evidence="2" type="ORF">GCM10023175_58550</name>
</gene>
<dbReference type="PANTHER" id="PTHR33495">
    <property type="entry name" value="ANTI-SIGMA FACTOR ANTAGONIST TM_1081-RELATED-RELATED"/>
    <property type="match status" value="1"/>
</dbReference>
<name>A0ABP8S1C4_9PSEU</name>
<dbReference type="EMBL" id="BAABGT010000097">
    <property type="protein sequence ID" value="GAA4556418.1"/>
    <property type="molecule type" value="Genomic_DNA"/>
</dbReference>